<dbReference type="PANTHER" id="PTHR10803">
    <property type="entry name" value="ARSENICAL PUMP-DRIVING ATPASE ARSENITE-TRANSLOCATING ATPASE"/>
    <property type="match status" value="1"/>
</dbReference>
<dbReference type="PANTHER" id="PTHR10803:SF3">
    <property type="entry name" value="ATPASE GET3"/>
    <property type="match status" value="1"/>
</dbReference>
<feature type="domain" description="ArsA/GET3 Anion-transporting ATPase-like" evidence="2">
    <location>
        <begin position="21"/>
        <end position="177"/>
    </location>
</feature>
<dbReference type="Pfam" id="PF02374">
    <property type="entry name" value="ArsA_ATPase"/>
    <property type="match status" value="2"/>
</dbReference>
<dbReference type="CDD" id="cd02035">
    <property type="entry name" value="ArsA"/>
    <property type="match status" value="1"/>
</dbReference>
<evidence type="ECO:0000313" key="3">
    <source>
        <dbReference type="EMBL" id="CAB4723653.1"/>
    </source>
</evidence>
<dbReference type="EMBL" id="CAEZYK010000040">
    <property type="protein sequence ID" value="CAB4723653.1"/>
    <property type="molecule type" value="Genomic_DNA"/>
</dbReference>
<evidence type="ECO:0000259" key="2">
    <source>
        <dbReference type="Pfam" id="PF02374"/>
    </source>
</evidence>
<dbReference type="AlphaFoldDB" id="A0A6J7LW12"/>
<dbReference type="Gene3D" id="3.40.50.300">
    <property type="entry name" value="P-loop containing nucleotide triphosphate hydrolases"/>
    <property type="match status" value="1"/>
</dbReference>
<evidence type="ECO:0000313" key="5">
    <source>
        <dbReference type="EMBL" id="CAB4973070.1"/>
    </source>
</evidence>
<comment type="similarity">
    <text evidence="1">Belongs to the arsA ATPase family.</text>
</comment>
<dbReference type="EMBL" id="CAFBPQ010000004">
    <property type="protein sequence ID" value="CAB5014651.1"/>
    <property type="molecule type" value="Genomic_DNA"/>
</dbReference>
<dbReference type="InterPro" id="IPR016300">
    <property type="entry name" value="ATPase_ArsA/GET3"/>
</dbReference>
<feature type="domain" description="ArsA/GET3 Anion-transporting ATPase-like" evidence="2">
    <location>
        <begin position="183"/>
        <end position="244"/>
    </location>
</feature>
<evidence type="ECO:0000313" key="4">
    <source>
        <dbReference type="EMBL" id="CAB4914435.1"/>
    </source>
</evidence>
<name>A0A6J7LW12_9ZZZZ</name>
<protein>
    <submittedName>
        <fullName evidence="5">Unannotated protein</fullName>
    </submittedName>
</protein>
<gene>
    <name evidence="3" type="ORF">UFOPK2683_00828</name>
    <name evidence="4" type="ORF">UFOPK3605_01329</name>
    <name evidence="5" type="ORF">UFOPK3897_00604</name>
    <name evidence="6" type="ORF">UFOPK4121_00252</name>
</gene>
<organism evidence="5">
    <name type="scientific">freshwater metagenome</name>
    <dbReference type="NCBI Taxonomy" id="449393"/>
    <lineage>
        <taxon>unclassified sequences</taxon>
        <taxon>metagenomes</taxon>
        <taxon>ecological metagenomes</taxon>
    </lineage>
</organism>
<proteinExistence type="inferred from homology"/>
<accession>A0A6J7LW12</accession>
<evidence type="ECO:0000313" key="6">
    <source>
        <dbReference type="EMBL" id="CAB5014651.1"/>
    </source>
</evidence>
<dbReference type="SUPFAM" id="SSF52540">
    <property type="entry name" value="P-loop containing nucleoside triphosphate hydrolases"/>
    <property type="match status" value="1"/>
</dbReference>
<sequence length="333" mass="36133">MTTAHQPNQSGKSTSHWLDRRLVLFTGKGGVGKSTVAAATALLAAEQGKRVLLIDVDSTGNLAALFEHPEVGFIPTEIYPGISAMQMDTEDSLREYLNLQLRLPLAGRVGPLANAFDFIASAAPGVKEILTMGKICWEVRESLEKRAPWDIVIVDAAATGHVISQLDSPRAIRELVKVGPVANQTEWVIEMLADPLITELHIVTTPEEMPVSETIDLVKSLKTRVDVPLGNIIVNRVLPEPFNRADADIFSNLETTNSLAAIEKTTGLGGKKVLAAASLAVSLRRSQSKHIAYLRQSVDLPLVYLPYLFIRDHGLRVTRVVSEALGYEMGTGG</sequence>
<dbReference type="EMBL" id="CAFBMM010000085">
    <property type="protein sequence ID" value="CAB4914435.1"/>
    <property type="molecule type" value="Genomic_DNA"/>
</dbReference>
<evidence type="ECO:0000256" key="1">
    <source>
        <dbReference type="ARBA" id="ARBA00011040"/>
    </source>
</evidence>
<dbReference type="InterPro" id="IPR025723">
    <property type="entry name" value="ArsA/GET3_ATPase-like"/>
</dbReference>
<reference evidence="5" key="1">
    <citation type="submission" date="2020-05" db="EMBL/GenBank/DDBJ databases">
        <authorList>
            <person name="Chiriac C."/>
            <person name="Salcher M."/>
            <person name="Ghai R."/>
            <person name="Kavagutti S V."/>
        </authorList>
    </citation>
    <scope>NUCLEOTIDE SEQUENCE</scope>
</reference>
<dbReference type="GO" id="GO:0016887">
    <property type="term" value="F:ATP hydrolysis activity"/>
    <property type="evidence" value="ECO:0007669"/>
    <property type="project" value="InterPro"/>
</dbReference>
<dbReference type="EMBL" id="CAFBOF010000008">
    <property type="protein sequence ID" value="CAB4973070.1"/>
    <property type="molecule type" value="Genomic_DNA"/>
</dbReference>
<dbReference type="GO" id="GO:0005524">
    <property type="term" value="F:ATP binding"/>
    <property type="evidence" value="ECO:0007669"/>
    <property type="project" value="InterPro"/>
</dbReference>
<dbReference type="InterPro" id="IPR027417">
    <property type="entry name" value="P-loop_NTPase"/>
</dbReference>